<dbReference type="Pfam" id="PF05593">
    <property type="entry name" value="RHS_repeat"/>
    <property type="match status" value="1"/>
</dbReference>
<name>A0A2T1LW25_9CHRO</name>
<evidence type="ECO:0000259" key="2">
    <source>
        <dbReference type="Pfam" id="PF25023"/>
    </source>
</evidence>
<dbReference type="NCBIfam" id="TIGR03696">
    <property type="entry name" value="Rhs_assc_core"/>
    <property type="match status" value="1"/>
</dbReference>
<dbReference type="Proteomes" id="UP000239001">
    <property type="component" value="Unassembled WGS sequence"/>
</dbReference>
<reference evidence="3 4" key="2">
    <citation type="submission" date="2018-03" db="EMBL/GenBank/DDBJ databases">
        <authorList>
            <person name="Keele B.F."/>
        </authorList>
    </citation>
    <scope>NUCLEOTIDE SEQUENCE [LARGE SCALE GENOMIC DNA]</scope>
    <source>
        <strain evidence="3 4">CCALA 016</strain>
    </source>
</reference>
<dbReference type="InterPro" id="IPR050708">
    <property type="entry name" value="T6SS_VgrG/RHS"/>
</dbReference>
<evidence type="ECO:0000313" key="4">
    <source>
        <dbReference type="Proteomes" id="UP000239001"/>
    </source>
</evidence>
<keyword evidence="1" id="KW-0677">Repeat</keyword>
<organism evidence="3 4">
    <name type="scientific">Aphanothece hegewaldii CCALA 016</name>
    <dbReference type="NCBI Taxonomy" id="2107694"/>
    <lineage>
        <taxon>Bacteria</taxon>
        <taxon>Bacillati</taxon>
        <taxon>Cyanobacteriota</taxon>
        <taxon>Cyanophyceae</taxon>
        <taxon>Oscillatoriophycideae</taxon>
        <taxon>Chroococcales</taxon>
        <taxon>Aphanothecaceae</taxon>
        <taxon>Aphanothece</taxon>
    </lineage>
</organism>
<proteinExistence type="predicted"/>
<dbReference type="RefSeq" id="WP_146136532.1">
    <property type="nucleotide sequence ID" value="NZ_PXOH01000017.1"/>
</dbReference>
<feature type="domain" description="Teneurin-like YD-shell" evidence="2">
    <location>
        <begin position="103"/>
        <end position="358"/>
    </location>
</feature>
<evidence type="ECO:0000313" key="3">
    <source>
        <dbReference type="EMBL" id="PSF35825.1"/>
    </source>
</evidence>
<keyword evidence="4" id="KW-1185">Reference proteome</keyword>
<dbReference type="InterPro" id="IPR022385">
    <property type="entry name" value="Rhs_assc_core"/>
</dbReference>
<sequence>MSVKDPTGGVTLMKYDLVNRLVERVFPNGIKSTYSYDELDRVKSIVHTNADSEVLASVTYERNGIGEPTLITREDGSYVKLEYDEALRVKKESYYQADGTLVDETNYTYDASGKRITQSTTIGQRNYTYTPGYQLDTISSPNETENYDYDTNGRLTLISRDGQTLDLNHDAYDHLTEVENETTGKTVKYIYDGAGNRIKAVEGTQQRSFLVAPVMGSGLESTDLIADGNGNLISNYIYAGGTSPFMRLDANGLPVYYLTDAMGTTIGLANGTGTEVADFRYDSFGNLRVSSGIAAHTGNAGGDFGFQGQWLESESGLYYFRARDYDSKTGLFLSRDPVDIIETEPESFNPYQFVYNNPLVYSDPTGMFTLVELQAGYVTEKALNSIQLKATNYARQYLIDKAKGVATDIITGVAQNILGNLAQLNPLLANSLNVVLSQKGKNKLGEQWEILLKGQFKDFIGNFFPEYLGSVWFEPEVSINGEPKSNGINFVQLSINTGNPNLPNPDFIIKMDGGPESTDFAKGKGKKSNLIGDFKFSWERVEGDLGKAQFSAMMSYARYSSRHQVVPIALYVTMIGGESTLSLHKVTKKAIQEHAVYPQFLTLFPNIKGLKK</sequence>
<reference evidence="3 4" key="1">
    <citation type="submission" date="2018-03" db="EMBL/GenBank/DDBJ databases">
        <title>The ancient ancestry and fast evolution of plastids.</title>
        <authorList>
            <person name="Moore K.R."/>
            <person name="Magnabosco C."/>
            <person name="Momper L."/>
            <person name="Gold D.A."/>
            <person name="Bosak T."/>
            <person name="Fournier G.P."/>
        </authorList>
    </citation>
    <scope>NUCLEOTIDE SEQUENCE [LARGE SCALE GENOMIC DNA]</scope>
    <source>
        <strain evidence="3 4">CCALA 016</strain>
    </source>
</reference>
<dbReference type="PANTHER" id="PTHR32305">
    <property type="match status" value="1"/>
</dbReference>
<gene>
    <name evidence="3" type="ORF">C7H19_15495</name>
</gene>
<dbReference type="Pfam" id="PF25023">
    <property type="entry name" value="TEN_YD-shell"/>
    <property type="match status" value="1"/>
</dbReference>
<dbReference type="InterPro" id="IPR006530">
    <property type="entry name" value="YD"/>
</dbReference>
<dbReference type="EMBL" id="PXOH01000017">
    <property type="protein sequence ID" value="PSF35825.1"/>
    <property type="molecule type" value="Genomic_DNA"/>
</dbReference>
<protein>
    <recommendedName>
        <fullName evidence="2">Teneurin-like YD-shell domain-containing protein</fullName>
    </recommendedName>
</protein>
<dbReference type="InterPro" id="IPR031325">
    <property type="entry name" value="RHS_repeat"/>
</dbReference>
<dbReference type="NCBIfam" id="TIGR01643">
    <property type="entry name" value="YD_repeat_2x"/>
    <property type="match status" value="1"/>
</dbReference>
<evidence type="ECO:0000256" key="1">
    <source>
        <dbReference type="ARBA" id="ARBA00022737"/>
    </source>
</evidence>
<dbReference type="Gene3D" id="2.180.10.10">
    <property type="entry name" value="RHS repeat-associated core"/>
    <property type="match status" value="1"/>
</dbReference>
<dbReference type="OrthoDB" id="9784390at2"/>
<dbReference type="PANTHER" id="PTHR32305:SF15">
    <property type="entry name" value="PROTEIN RHSA-RELATED"/>
    <property type="match status" value="1"/>
</dbReference>
<accession>A0A2T1LW25</accession>
<comment type="caution">
    <text evidence="3">The sequence shown here is derived from an EMBL/GenBank/DDBJ whole genome shotgun (WGS) entry which is preliminary data.</text>
</comment>
<dbReference type="InterPro" id="IPR056823">
    <property type="entry name" value="TEN-like_YD-shell"/>
</dbReference>
<dbReference type="AlphaFoldDB" id="A0A2T1LW25"/>